<dbReference type="GO" id="GO:0044753">
    <property type="term" value="C:amphisome"/>
    <property type="evidence" value="ECO:0007669"/>
    <property type="project" value="TreeGrafter"/>
</dbReference>
<dbReference type="GO" id="GO:0008270">
    <property type="term" value="F:zinc ion binding"/>
    <property type="evidence" value="ECO:0007669"/>
    <property type="project" value="UniProtKB-KW"/>
</dbReference>
<feature type="domain" description="ZZ-type" evidence="7">
    <location>
        <begin position="492"/>
        <end position="542"/>
    </location>
</feature>
<accession>A0A7R9A3P0</accession>
<organism evidence="8">
    <name type="scientific">Darwinula stevensoni</name>
    <dbReference type="NCBI Taxonomy" id="69355"/>
    <lineage>
        <taxon>Eukaryota</taxon>
        <taxon>Metazoa</taxon>
        <taxon>Ecdysozoa</taxon>
        <taxon>Arthropoda</taxon>
        <taxon>Crustacea</taxon>
        <taxon>Oligostraca</taxon>
        <taxon>Ostracoda</taxon>
        <taxon>Podocopa</taxon>
        <taxon>Podocopida</taxon>
        <taxon>Darwinulocopina</taxon>
        <taxon>Darwinuloidea</taxon>
        <taxon>Darwinulidae</taxon>
        <taxon>Darwinula</taxon>
    </lineage>
</organism>
<dbReference type="GO" id="GO:0070530">
    <property type="term" value="F:K63-linked polyubiquitin modification-dependent protein binding"/>
    <property type="evidence" value="ECO:0007669"/>
    <property type="project" value="TreeGrafter"/>
</dbReference>
<feature type="region of interest" description="Disordered" evidence="5">
    <location>
        <begin position="138"/>
        <end position="157"/>
    </location>
</feature>
<reference evidence="8" key="1">
    <citation type="submission" date="2020-11" db="EMBL/GenBank/DDBJ databases">
        <authorList>
            <person name="Tran Van P."/>
        </authorList>
    </citation>
    <scope>NUCLEOTIDE SEQUENCE</scope>
</reference>
<keyword evidence="3" id="KW-0862">Zinc</keyword>
<feature type="compositionally biased region" description="Polar residues" evidence="5">
    <location>
        <begin position="182"/>
        <end position="193"/>
    </location>
</feature>
<evidence type="ECO:0000259" key="6">
    <source>
        <dbReference type="PROSITE" id="PS50089"/>
    </source>
</evidence>
<feature type="domain" description="ZZ-type" evidence="7">
    <location>
        <begin position="623"/>
        <end position="673"/>
    </location>
</feature>
<dbReference type="InterPro" id="IPR052260">
    <property type="entry name" value="Autophagy_Rcpt_SigReg"/>
</dbReference>
<feature type="compositionally biased region" description="Basic residues" evidence="5">
    <location>
        <begin position="794"/>
        <end position="804"/>
    </location>
</feature>
<dbReference type="Pfam" id="PF00569">
    <property type="entry name" value="ZZ"/>
    <property type="match status" value="6"/>
</dbReference>
<dbReference type="GO" id="GO:0035973">
    <property type="term" value="P:aggrephagy"/>
    <property type="evidence" value="ECO:0007669"/>
    <property type="project" value="TreeGrafter"/>
</dbReference>
<dbReference type="SUPFAM" id="SSF57850">
    <property type="entry name" value="RING/U-box"/>
    <property type="match status" value="9"/>
</dbReference>
<dbReference type="PROSITE" id="PS50089">
    <property type="entry name" value="ZF_RING_2"/>
    <property type="match status" value="1"/>
</dbReference>
<evidence type="ECO:0000256" key="4">
    <source>
        <dbReference type="PROSITE-ProRule" id="PRU00228"/>
    </source>
</evidence>
<dbReference type="OrthoDB" id="2122982at2759"/>
<dbReference type="Gene3D" id="3.30.40.10">
    <property type="entry name" value="Zinc/RING finger domain, C3HC4 (zinc finger)"/>
    <property type="match status" value="1"/>
</dbReference>
<feature type="region of interest" description="Disordered" evidence="5">
    <location>
        <begin position="786"/>
        <end position="820"/>
    </location>
</feature>
<keyword evidence="1" id="KW-0479">Metal-binding</keyword>
<evidence type="ECO:0000256" key="2">
    <source>
        <dbReference type="ARBA" id="ARBA00022771"/>
    </source>
</evidence>
<feature type="domain" description="ZZ-type" evidence="7">
    <location>
        <begin position="355"/>
        <end position="406"/>
    </location>
</feature>
<evidence type="ECO:0000256" key="3">
    <source>
        <dbReference type="ARBA" id="ARBA00022833"/>
    </source>
</evidence>
<dbReference type="PROSITE" id="PS01357">
    <property type="entry name" value="ZF_ZZ_1"/>
    <property type="match status" value="2"/>
</dbReference>
<evidence type="ECO:0000259" key="7">
    <source>
        <dbReference type="PROSITE" id="PS50135"/>
    </source>
</evidence>
<dbReference type="EMBL" id="CAJPEV010000767">
    <property type="protein sequence ID" value="CAG0888363.1"/>
    <property type="molecule type" value="Genomic_DNA"/>
</dbReference>
<dbReference type="PANTHER" id="PTHR15090">
    <property type="entry name" value="SEQUESTOSOME 1-RELATED"/>
    <property type="match status" value="1"/>
</dbReference>
<dbReference type="PANTHER" id="PTHR15090:SF0">
    <property type="entry name" value="SEQUESTOSOME-1"/>
    <property type="match status" value="1"/>
</dbReference>
<name>A0A7R9A3P0_9CRUS</name>
<dbReference type="AlphaFoldDB" id="A0A7R9A3P0"/>
<feature type="domain" description="ZZ-type" evidence="7">
    <location>
        <begin position="427"/>
        <end position="478"/>
    </location>
</feature>
<dbReference type="InterPro" id="IPR000433">
    <property type="entry name" value="Znf_ZZ"/>
</dbReference>
<dbReference type="GO" id="GO:0005080">
    <property type="term" value="F:protein kinase C binding"/>
    <property type="evidence" value="ECO:0007669"/>
    <property type="project" value="TreeGrafter"/>
</dbReference>
<dbReference type="Proteomes" id="UP000677054">
    <property type="component" value="Unassembled WGS sequence"/>
</dbReference>
<dbReference type="InterPro" id="IPR001841">
    <property type="entry name" value="Znf_RING"/>
</dbReference>
<keyword evidence="9" id="KW-1185">Reference proteome</keyword>
<keyword evidence="2 4" id="KW-0863">Zinc-finger</keyword>
<dbReference type="EMBL" id="LR900284">
    <property type="protein sequence ID" value="CAD7245049.1"/>
    <property type="molecule type" value="Genomic_DNA"/>
</dbReference>
<dbReference type="Gene3D" id="3.30.60.90">
    <property type="match status" value="7"/>
</dbReference>
<dbReference type="GO" id="GO:0016235">
    <property type="term" value="C:aggresome"/>
    <property type="evidence" value="ECO:0007669"/>
    <property type="project" value="TreeGrafter"/>
</dbReference>
<gene>
    <name evidence="8" type="ORF">DSTB1V02_LOCUS4927</name>
</gene>
<dbReference type="Pfam" id="PF13920">
    <property type="entry name" value="zf-C3HC4_3"/>
    <property type="match status" value="1"/>
</dbReference>
<feature type="domain" description="RING-type" evidence="6">
    <location>
        <begin position="859"/>
        <end position="894"/>
    </location>
</feature>
<dbReference type="SMART" id="SM00291">
    <property type="entry name" value="ZnF_ZZ"/>
    <property type="match status" value="8"/>
</dbReference>
<feature type="region of interest" description="Disordered" evidence="5">
    <location>
        <begin position="180"/>
        <end position="215"/>
    </location>
</feature>
<dbReference type="PROSITE" id="PS50135">
    <property type="entry name" value="ZF_ZZ_2"/>
    <property type="match status" value="4"/>
</dbReference>
<protein>
    <submittedName>
        <fullName evidence="8">Uncharacterized protein</fullName>
    </submittedName>
</protein>
<dbReference type="GO" id="GO:0000423">
    <property type="term" value="P:mitophagy"/>
    <property type="evidence" value="ECO:0007669"/>
    <property type="project" value="TreeGrafter"/>
</dbReference>
<evidence type="ECO:0000256" key="1">
    <source>
        <dbReference type="ARBA" id="ARBA00022723"/>
    </source>
</evidence>
<evidence type="ECO:0000256" key="5">
    <source>
        <dbReference type="SAM" id="MobiDB-lite"/>
    </source>
</evidence>
<sequence length="906" mass="99840">MMFNQRRQPGPRTHAHPQFYPSANGAPRHLQPGPQVQQIRMNHQQLSTLNMAAGLPYGLPGTNKGPQVTHIPVPQIPVNFGGAGARQHLPNPGGFPSASTFLFNPTPRFPQQYALYPPQNVIYENQIKAQAMKATPQKAISETASQAAPVPSSPKNVPWQRNRLAIIDPETGRNVLDVESDNAAQRGNSTTDGAASILPSEMQQSLRDSHSRETPISEGEVVKMNEGNDVPAQFAIQVLQTALGFRPVDHEKHGTEAGRNVVTSTIYKGVVETPTPSSPPPHAVMPPASEREDAEMACHSCRERIAGVCYMCVECVDYMICSTCEADGVLHTGHNILRLTTSVSPLFHPVSGDVHQNVECATCHGPIRGSRYKCLQCPEIDLCHTCKTRGTEHSDHLFIRLPSRIPVVHLTPDLDATTGESLATEEHPGVMCDSCHQGVRGRRFKCLVCPEFNLCSDCEQLEEQHSHHPMIRFSKPSAIVLRRSVILADGLHHGVTCTECEGRIRGYRYKCLKCRDYDLCTRCEAASKHLQHRMLRMPPKCESQVPVPSDQLTPSQEDSAPRMTAAGRAPYLCPCGETCLGKPRYVCLQCPSYGHCPQCEARKTHKEHTMLRVPEPAFAIKYVLGLTCDECGNAISDLRYRCLTCPDFHLCPACEERKVHGIHPMLRLSSRTNSTAAEMNQPSSAPLVRDRVLCTGCKCPIVGFRYECVSCQTVNLCGKCEGNDKTHLEHRLLRFPTYVRQRYAKWTCGVCGGAQKQGARYKCLVCPDSNLCFLCAARQNHIRHPMMRLPFSRKPSRRRRRHAAGRPLSPPSPSGRCQPPLAVGSPSGGILGGPRGSQNTATLACGTTGKPKDDDENLCKLCLEAELSCVFAECGHMVACLPCAEKVSHCPVCRKAIANRIRFFKV</sequence>
<dbReference type="CDD" id="cd02340">
    <property type="entry name" value="ZZ_NBR1_like"/>
    <property type="match status" value="3"/>
</dbReference>
<proteinExistence type="predicted"/>
<feature type="region of interest" description="Disordered" evidence="5">
    <location>
        <begin position="1"/>
        <end position="31"/>
    </location>
</feature>
<evidence type="ECO:0000313" key="8">
    <source>
        <dbReference type="EMBL" id="CAD7245049.1"/>
    </source>
</evidence>
<evidence type="ECO:0000313" key="9">
    <source>
        <dbReference type="Proteomes" id="UP000677054"/>
    </source>
</evidence>
<dbReference type="GO" id="GO:0007032">
    <property type="term" value="P:endosome organization"/>
    <property type="evidence" value="ECO:0007669"/>
    <property type="project" value="TreeGrafter"/>
</dbReference>
<dbReference type="InterPro" id="IPR043145">
    <property type="entry name" value="Znf_ZZ_sf"/>
</dbReference>
<dbReference type="InterPro" id="IPR013083">
    <property type="entry name" value="Znf_RING/FYVE/PHD"/>
</dbReference>